<keyword evidence="2" id="KW-0378">Hydrolase</keyword>
<dbReference type="Pfam" id="PF00561">
    <property type="entry name" value="Abhydrolase_1"/>
    <property type="match status" value="1"/>
</dbReference>
<dbReference type="Gene3D" id="3.40.50.1820">
    <property type="entry name" value="alpha/beta hydrolase"/>
    <property type="match status" value="2"/>
</dbReference>
<dbReference type="AlphaFoldDB" id="A0A4V3BKK0"/>
<accession>A0A4V3BKK0</accession>
<gene>
    <name evidence="2" type="ORF">EDF64_10934</name>
</gene>
<dbReference type="SUPFAM" id="SSF53474">
    <property type="entry name" value="alpha/beta-Hydrolases"/>
    <property type="match status" value="2"/>
</dbReference>
<evidence type="ECO:0000313" key="2">
    <source>
        <dbReference type="EMBL" id="TDN43112.1"/>
    </source>
</evidence>
<dbReference type="InterPro" id="IPR029058">
    <property type="entry name" value="AB_hydrolase_fold"/>
</dbReference>
<dbReference type="PANTHER" id="PTHR43433">
    <property type="entry name" value="HYDROLASE, ALPHA/BETA FOLD FAMILY PROTEIN"/>
    <property type="match status" value="1"/>
</dbReference>
<organism evidence="2 3">
    <name type="scientific">Curtobacterium flaccumfaciens</name>
    <dbReference type="NCBI Taxonomy" id="2035"/>
    <lineage>
        <taxon>Bacteria</taxon>
        <taxon>Bacillati</taxon>
        <taxon>Actinomycetota</taxon>
        <taxon>Actinomycetes</taxon>
        <taxon>Micrococcales</taxon>
        <taxon>Microbacteriaceae</taxon>
        <taxon>Curtobacterium</taxon>
    </lineage>
</organism>
<dbReference type="InterPro" id="IPR000073">
    <property type="entry name" value="AB_hydrolase_1"/>
</dbReference>
<comment type="caution">
    <text evidence="2">The sequence shown here is derived from an EMBL/GenBank/DDBJ whole genome shotgun (WGS) entry which is preliminary data.</text>
</comment>
<dbReference type="OrthoDB" id="249225at2"/>
<reference evidence="2 3" key="1">
    <citation type="submission" date="2019-03" db="EMBL/GenBank/DDBJ databases">
        <title>Genomic analyses of the natural microbiome of Caenorhabditis elegans.</title>
        <authorList>
            <person name="Samuel B."/>
        </authorList>
    </citation>
    <scope>NUCLEOTIDE SEQUENCE [LARGE SCALE GENOMIC DNA]</scope>
    <source>
        <strain evidence="2 3">JUb65</strain>
    </source>
</reference>
<dbReference type="Proteomes" id="UP000295764">
    <property type="component" value="Unassembled WGS sequence"/>
</dbReference>
<dbReference type="PANTHER" id="PTHR43433:SF5">
    <property type="entry name" value="AB HYDROLASE-1 DOMAIN-CONTAINING PROTEIN"/>
    <property type="match status" value="1"/>
</dbReference>
<name>A0A4V3BKK0_9MICO</name>
<evidence type="ECO:0000259" key="1">
    <source>
        <dbReference type="Pfam" id="PF00561"/>
    </source>
</evidence>
<dbReference type="RefSeq" id="WP_133520375.1">
    <property type="nucleotide sequence ID" value="NZ_SNVW01000009.1"/>
</dbReference>
<evidence type="ECO:0000313" key="3">
    <source>
        <dbReference type="Proteomes" id="UP000295764"/>
    </source>
</evidence>
<dbReference type="EMBL" id="SNVW01000009">
    <property type="protein sequence ID" value="TDN43112.1"/>
    <property type="molecule type" value="Genomic_DNA"/>
</dbReference>
<protein>
    <submittedName>
        <fullName evidence="2">Alpha/beta hydrolase family protein</fullName>
    </submittedName>
</protein>
<proteinExistence type="predicted"/>
<feature type="domain" description="AB hydrolase-1" evidence="1">
    <location>
        <begin position="283"/>
        <end position="383"/>
    </location>
</feature>
<dbReference type="InterPro" id="IPR050471">
    <property type="entry name" value="AB_hydrolase"/>
</dbReference>
<sequence>MSTHHGWSGHPALRVALQLPPAARAGVVICPPLGQQGVIAYRTLRLLADGLEARGVASVRYDPSGRGDAAPDGAPDAQVRSARHAAALLRSSGIDHVVFVGLASAALVAAAAADDTDGLVVWDAPASGRAWLRGQRALATMTIGLDRVVDGVESLVGIDLDPDEAAALGALGFAPRSGPTVALVRPGATAPRALGAVPTVEVDGSAELLDGTSIIAVIPSAAVATVVDQVDAWVPEATVPTVLPPLTEVLDVDARVSERIVQLGPDALFAVETVASGQSEDAPVVVLHSGAAEHRVGASDYQVALARALARDGARVVRLDRRGTGESTPVRADERSFLFTQEWVDDQSAVVAALAVPAERLALVGMCAGAWLAGRASEESPRLVVEISPNDYRRQAAAPGSYADGARSVAQPSPARLRIRGWYNTIVPKVVRDRVARRDRAGGVAGHVRPLVEHGIEVVLITSPGDAELFDQLGGQRAERRWAGQLRVVRVPEGDHSLFSPVMREAVLAAVRAEVAAVFPVPVFPAHA</sequence>
<dbReference type="GO" id="GO:0016787">
    <property type="term" value="F:hydrolase activity"/>
    <property type="evidence" value="ECO:0007669"/>
    <property type="project" value="UniProtKB-KW"/>
</dbReference>